<dbReference type="HAMAP" id="MF_00530">
    <property type="entry name" value="ATP_synth_epsil_bac"/>
    <property type="match status" value="1"/>
</dbReference>
<dbReference type="GO" id="GO:0046933">
    <property type="term" value="F:proton-transporting ATP synthase activity, rotational mechanism"/>
    <property type="evidence" value="ECO:0007669"/>
    <property type="project" value="UniProtKB-UniRule"/>
</dbReference>
<evidence type="ECO:0000313" key="11">
    <source>
        <dbReference type="EMBL" id="MBB3170943.1"/>
    </source>
</evidence>
<accession>A0A3N0ABK8</accession>
<keyword evidence="5 8" id="KW-0472">Membrane</keyword>
<dbReference type="CDD" id="cd12152">
    <property type="entry name" value="F1-ATPase_delta"/>
    <property type="match status" value="1"/>
</dbReference>
<proteinExistence type="inferred from homology"/>
<gene>
    <name evidence="8 12" type="primary">atpC</name>
    <name evidence="12" type="ORF">E5982_08180</name>
    <name evidence="11" type="ORF">FHR31_000723</name>
</gene>
<evidence type="ECO:0000256" key="4">
    <source>
        <dbReference type="ARBA" id="ARBA00023065"/>
    </source>
</evidence>
<name>A0A3N0ABK8_9ACTN</name>
<keyword evidence="6 8" id="KW-0139">CF(1)</keyword>
<dbReference type="AlphaFoldDB" id="A0A3N0ABK8"/>
<evidence type="ECO:0000256" key="3">
    <source>
        <dbReference type="ARBA" id="ARBA00022448"/>
    </source>
</evidence>
<dbReference type="InterPro" id="IPR020546">
    <property type="entry name" value="ATP_synth_F1_dsu/esu_N"/>
</dbReference>
<evidence type="ECO:0000256" key="7">
    <source>
        <dbReference type="ARBA" id="ARBA00023310"/>
    </source>
</evidence>
<dbReference type="GO" id="GO:0012505">
    <property type="term" value="C:endomembrane system"/>
    <property type="evidence" value="ECO:0007669"/>
    <property type="project" value="UniProtKB-SubCell"/>
</dbReference>
<dbReference type="PANTHER" id="PTHR13822">
    <property type="entry name" value="ATP SYNTHASE DELTA/EPSILON CHAIN"/>
    <property type="match status" value="1"/>
</dbReference>
<keyword evidence="13" id="KW-1185">Reference proteome</keyword>
<keyword evidence="7 8" id="KW-0066">ATP synthesis</keyword>
<dbReference type="OrthoDB" id="9791445at2"/>
<comment type="caution">
    <text evidence="11">The sequence shown here is derived from an EMBL/GenBank/DDBJ whole genome shotgun (WGS) entry which is preliminary data.</text>
</comment>
<dbReference type="GO" id="GO:0045259">
    <property type="term" value="C:proton-transporting ATP synthase complex"/>
    <property type="evidence" value="ECO:0007669"/>
    <property type="project" value="UniProtKB-KW"/>
</dbReference>
<keyword evidence="8" id="KW-1003">Cell membrane</keyword>
<dbReference type="NCBIfam" id="TIGR01216">
    <property type="entry name" value="ATP_synt_epsi"/>
    <property type="match status" value="1"/>
</dbReference>
<sequence length="141" mass="15810">MPQMLCTLAIPTHELYSGAASYVQIPGEDGSFGVCPGHEMLLTTTSKGLVTIQVDEAGNDKREFLVYDGAAEVFNDKVTILARFGRAVEDINADEIREKEQAIRDMMKAAEGNEEEQRRIATENFEQRLDWYAFQLAYIGK</sequence>
<evidence type="ECO:0000256" key="6">
    <source>
        <dbReference type="ARBA" id="ARBA00023196"/>
    </source>
</evidence>
<evidence type="ECO:0000256" key="1">
    <source>
        <dbReference type="ARBA" id="ARBA00004184"/>
    </source>
</evidence>
<comment type="subcellular location">
    <subcellularLocation>
        <location evidence="8">Cell membrane</location>
        <topology evidence="8">Peripheral membrane protein</topology>
    </subcellularLocation>
    <subcellularLocation>
        <location evidence="1">Endomembrane system</location>
        <topology evidence="1">Peripheral membrane protein</topology>
    </subcellularLocation>
</comment>
<keyword evidence="4 8" id="KW-0406">Ion transport</keyword>
<evidence type="ECO:0000313" key="14">
    <source>
        <dbReference type="Proteomes" id="UP000530850"/>
    </source>
</evidence>
<comment type="similarity">
    <text evidence="2 8 9">Belongs to the ATPase epsilon chain family.</text>
</comment>
<protein>
    <recommendedName>
        <fullName evidence="8">ATP synthase epsilon chain</fullName>
    </recommendedName>
    <alternativeName>
        <fullName evidence="8">ATP synthase F1 sector epsilon subunit</fullName>
    </alternativeName>
    <alternativeName>
        <fullName evidence="8">F-ATPase epsilon subunit</fullName>
    </alternativeName>
</protein>
<feature type="domain" description="ATP synthase F1 complex delta/epsilon subunit N-terminal" evidence="10">
    <location>
        <begin position="8"/>
        <end position="83"/>
    </location>
</feature>
<dbReference type="InterPro" id="IPR036771">
    <property type="entry name" value="ATPsynth_dsu/esu_N"/>
</dbReference>
<organism evidence="11 14">
    <name type="scientific">Parvibacter caecicola</name>
    <dbReference type="NCBI Taxonomy" id="747645"/>
    <lineage>
        <taxon>Bacteria</taxon>
        <taxon>Bacillati</taxon>
        <taxon>Actinomycetota</taxon>
        <taxon>Coriobacteriia</taxon>
        <taxon>Coriobacteriales</taxon>
        <taxon>Coriobacteriaceae</taxon>
        <taxon>Parvibacter</taxon>
    </lineage>
</organism>
<dbReference type="Pfam" id="PF02823">
    <property type="entry name" value="ATP-synt_DE_N"/>
    <property type="match status" value="1"/>
</dbReference>
<dbReference type="Gene3D" id="2.60.15.10">
    <property type="entry name" value="F0F1 ATP synthase delta/epsilon subunit, N-terminal"/>
    <property type="match status" value="1"/>
</dbReference>
<evidence type="ECO:0000259" key="10">
    <source>
        <dbReference type="Pfam" id="PF02823"/>
    </source>
</evidence>
<keyword evidence="8" id="KW-0375">Hydrogen ion transport</keyword>
<reference evidence="11 14" key="2">
    <citation type="submission" date="2020-08" db="EMBL/GenBank/DDBJ databases">
        <title>Sequencing the genomes of 1000 actinobacteria strains.</title>
        <authorList>
            <person name="Klenk H.-P."/>
        </authorList>
    </citation>
    <scope>NUCLEOTIDE SEQUENCE [LARGE SCALE GENOMIC DNA]</scope>
    <source>
        <strain evidence="11 14">DSM 22242</strain>
    </source>
</reference>
<dbReference type="EMBL" id="JACHYA010000001">
    <property type="protein sequence ID" value="MBB3170943.1"/>
    <property type="molecule type" value="Genomic_DNA"/>
</dbReference>
<evidence type="ECO:0000256" key="9">
    <source>
        <dbReference type="RuleBase" id="RU003656"/>
    </source>
</evidence>
<dbReference type="PANTHER" id="PTHR13822:SF10">
    <property type="entry name" value="ATP SYNTHASE EPSILON CHAIN, CHLOROPLASTIC"/>
    <property type="match status" value="1"/>
</dbReference>
<evidence type="ECO:0000256" key="5">
    <source>
        <dbReference type="ARBA" id="ARBA00023136"/>
    </source>
</evidence>
<dbReference type="GO" id="GO:0005886">
    <property type="term" value="C:plasma membrane"/>
    <property type="evidence" value="ECO:0007669"/>
    <property type="project" value="UniProtKB-SubCell"/>
</dbReference>
<evidence type="ECO:0000256" key="8">
    <source>
        <dbReference type="HAMAP-Rule" id="MF_00530"/>
    </source>
</evidence>
<evidence type="ECO:0000313" key="12">
    <source>
        <dbReference type="EMBL" id="TJW09814.1"/>
    </source>
</evidence>
<dbReference type="EMBL" id="SSTM01000006">
    <property type="protein sequence ID" value="TJW09814.1"/>
    <property type="molecule type" value="Genomic_DNA"/>
</dbReference>
<reference evidence="12 13" key="1">
    <citation type="submission" date="2019-04" db="EMBL/GenBank/DDBJ databases">
        <title>Microbes associate with the intestines of laboratory mice.</title>
        <authorList>
            <person name="Navarre W."/>
            <person name="Wong E."/>
            <person name="Huang K.C."/>
            <person name="Tropini C."/>
            <person name="Ng K."/>
            <person name="Yu B."/>
        </authorList>
    </citation>
    <scope>NUCLEOTIDE SEQUENCE [LARGE SCALE GENOMIC DNA]</scope>
    <source>
        <strain evidence="12 13">NM48_B13</strain>
    </source>
</reference>
<comment type="subunit">
    <text evidence="8 9">F-type ATPases have 2 components, CF(1) - the catalytic core - and CF(0) - the membrane proton channel. CF(1) has five subunits: alpha(3), beta(3), gamma(1), delta(1), epsilon(1). CF(0) has three main subunits: a, b and c.</text>
</comment>
<dbReference type="SUPFAM" id="SSF51344">
    <property type="entry name" value="Epsilon subunit of F1F0-ATP synthase N-terminal domain"/>
    <property type="match status" value="1"/>
</dbReference>
<dbReference type="GeneID" id="93356620"/>
<dbReference type="Proteomes" id="UP000530850">
    <property type="component" value="Unassembled WGS sequence"/>
</dbReference>
<dbReference type="RefSeq" id="WP_123185314.1">
    <property type="nucleotide sequence ID" value="NZ_CANPEU010000014.1"/>
</dbReference>
<evidence type="ECO:0000256" key="2">
    <source>
        <dbReference type="ARBA" id="ARBA00005712"/>
    </source>
</evidence>
<dbReference type="Proteomes" id="UP000309454">
    <property type="component" value="Unassembled WGS sequence"/>
</dbReference>
<dbReference type="InterPro" id="IPR001469">
    <property type="entry name" value="ATP_synth_F1_dsu/esu"/>
</dbReference>
<dbReference type="GO" id="GO:0005524">
    <property type="term" value="F:ATP binding"/>
    <property type="evidence" value="ECO:0007669"/>
    <property type="project" value="UniProtKB-UniRule"/>
</dbReference>
<keyword evidence="3 8" id="KW-0813">Transport</keyword>
<comment type="function">
    <text evidence="8">Produces ATP from ADP in the presence of a proton gradient across the membrane.</text>
</comment>
<evidence type="ECO:0000313" key="13">
    <source>
        <dbReference type="Proteomes" id="UP000309454"/>
    </source>
</evidence>